<dbReference type="SUPFAM" id="SSF82708">
    <property type="entry name" value="R3H domain"/>
    <property type="match status" value="1"/>
</dbReference>
<dbReference type="AlphaFoldDB" id="A0AAD4NQ90"/>
<keyword evidence="3" id="KW-0456">Lyase</keyword>
<feature type="domain" description="R3H-associated N-terminal" evidence="2">
    <location>
        <begin position="84"/>
        <end position="194"/>
    </location>
</feature>
<sequence length="496" mass="55584">MAVGDNPSSPQQATAPPQPIDIEAWTEQATVALSSVAISAPGDALRGTSVTLAIPLDEHDAPAAAAHPVGASAAAKEGGHYRRKEPLRRDSLKRREALLKGKEGSRRRQRWENDHLLNNPYAEPPLPKDWEVHPTHTAKNVPYYLAPLWDAGLKRQSHERKTAAVAQKTATKTVANKPTTPGVVPKELREKLKRSRGAKGLLMDLEGEVRKFVEEREAEQDDLPADPDSEDDEIVFVGRNGQMSDLRSPTEAKAIKKELMLFETPEEDVGGSFGRWLVHHIGVYYGLKTWSVTVGNPARREAYVGLKGARFKAGNSDTQIFSQKHIRLNFWTKVFDALREPIRVMDAEGAAAKASFLYKTKGHGEKERVSYSIVEAMLEPEEELGAKAVAFLDALCLPRFLSFFATNHTHRQTDIANIHRLYRDENSPDFDAESNIYSTEEEREQRIDAEHDAIVYSQDDFVLPHNHLREYLMTRTLKHEEGVCQCPGCKSRDMTE</sequence>
<dbReference type="InterPro" id="IPR036867">
    <property type="entry name" value="R3H_dom_sf"/>
</dbReference>
<protein>
    <submittedName>
        <fullName evidence="3">Dihydroxy-acid dehydratase</fullName>
        <ecNumber evidence="3">4.2.1.9</ecNumber>
    </submittedName>
</protein>
<dbReference type="InterPro" id="IPR039629">
    <property type="entry name" value="R3HDM4"/>
</dbReference>
<evidence type="ECO:0000259" key="2">
    <source>
        <dbReference type="Pfam" id="PF13902"/>
    </source>
</evidence>
<reference evidence="3" key="1">
    <citation type="submission" date="2021-07" db="EMBL/GenBank/DDBJ databases">
        <title>Genome Resource of American Ginseng Black Spot Pathogen Alternaria panax.</title>
        <authorList>
            <person name="Qiu C."/>
            <person name="Wang W."/>
            <person name="Liu Z."/>
        </authorList>
    </citation>
    <scope>NUCLEOTIDE SEQUENCE</scope>
    <source>
        <strain evidence="3">BNCC115425</strain>
    </source>
</reference>
<dbReference type="Proteomes" id="UP001199106">
    <property type="component" value="Unassembled WGS sequence"/>
</dbReference>
<evidence type="ECO:0000256" key="1">
    <source>
        <dbReference type="SAM" id="MobiDB-lite"/>
    </source>
</evidence>
<dbReference type="EC" id="4.2.1.9" evidence="3"/>
<dbReference type="EMBL" id="JAANER010000003">
    <property type="protein sequence ID" value="KAG9191842.1"/>
    <property type="molecule type" value="Genomic_DNA"/>
</dbReference>
<feature type="region of interest" description="Disordered" evidence="1">
    <location>
        <begin position="1"/>
        <end position="20"/>
    </location>
</feature>
<keyword evidence="4" id="KW-1185">Reference proteome</keyword>
<evidence type="ECO:0000313" key="3">
    <source>
        <dbReference type="EMBL" id="KAG9191842.1"/>
    </source>
</evidence>
<gene>
    <name evidence="3" type="ORF">G6011_10576</name>
</gene>
<dbReference type="InterPro" id="IPR025952">
    <property type="entry name" value="R3H-assoc_dom"/>
</dbReference>
<dbReference type="PANTHER" id="PTHR32019:SF2">
    <property type="entry name" value="R3H DOMAIN-CONTAINING PROTEIN 4"/>
    <property type="match status" value="1"/>
</dbReference>
<comment type="caution">
    <text evidence="3">The sequence shown here is derived from an EMBL/GenBank/DDBJ whole genome shotgun (WGS) entry which is preliminary data.</text>
</comment>
<name>A0AAD4NQ90_9PLEO</name>
<proteinExistence type="predicted"/>
<dbReference type="GO" id="GO:0004160">
    <property type="term" value="F:dihydroxy-acid dehydratase activity"/>
    <property type="evidence" value="ECO:0007669"/>
    <property type="project" value="UniProtKB-EC"/>
</dbReference>
<feature type="region of interest" description="Disordered" evidence="1">
    <location>
        <begin position="68"/>
        <end position="87"/>
    </location>
</feature>
<accession>A0AAD4NQ90</accession>
<dbReference type="PANTHER" id="PTHR32019">
    <property type="entry name" value="R3H DOMAIN-CONTAINING PROTEIN 4"/>
    <property type="match status" value="1"/>
</dbReference>
<dbReference type="Pfam" id="PF13902">
    <property type="entry name" value="R3H-assoc"/>
    <property type="match status" value="1"/>
</dbReference>
<organism evidence="3 4">
    <name type="scientific">Alternaria panax</name>
    <dbReference type="NCBI Taxonomy" id="48097"/>
    <lineage>
        <taxon>Eukaryota</taxon>
        <taxon>Fungi</taxon>
        <taxon>Dikarya</taxon>
        <taxon>Ascomycota</taxon>
        <taxon>Pezizomycotina</taxon>
        <taxon>Dothideomycetes</taxon>
        <taxon>Pleosporomycetidae</taxon>
        <taxon>Pleosporales</taxon>
        <taxon>Pleosporineae</taxon>
        <taxon>Pleosporaceae</taxon>
        <taxon>Alternaria</taxon>
        <taxon>Alternaria sect. Panax</taxon>
    </lineage>
</organism>
<dbReference type="GO" id="GO:0003676">
    <property type="term" value="F:nucleic acid binding"/>
    <property type="evidence" value="ECO:0007669"/>
    <property type="project" value="InterPro"/>
</dbReference>
<evidence type="ECO:0000313" key="4">
    <source>
        <dbReference type="Proteomes" id="UP001199106"/>
    </source>
</evidence>